<organism evidence="2 3">
    <name type="scientific">Virgisporangium aurantiacum</name>
    <dbReference type="NCBI Taxonomy" id="175570"/>
    <lineage>
        <taxon>Bacteria</taxon>
        <taxon>Bacillati</taxon>
        <taxon>Actinomycetota</taxon>
        <taxon>Actinomycetes</taxon>
        <taxon>Micromonosporales</taxon>
        <taxon>Micromonosporaceae</taxon>
        <taxon>Virgisporangium</taxon>
    </lineage>
</organism>
<keyword evidence="1" id="KW-0472">Membrane</keyword>
<evidence type="ECO:0000313" key="2">
    <source>
        <dbReference type="EMBL" id="GIJ53974.1"/>
    </source>
</evidence>
<reference evidence="2" key="1">
    <citation type="submission" date="2021-01" db="EMBL/GenBank/DDBJ databases">
        <title>Whole genome shotgun sequence of Virgisporangium aurantiacum NBRC 16421.</title>
        <authorList>
            <person name="Komaki H."/>
            <person name="Tamura T."/>
        </authorList>
    </citation>
    <scope>NUCLEOTIDE SEQUENCE</scope>
    <source>
        <strain evidence="2">NBRC 16421</strain>
    </source>
</reference>
<dbReference type="RefSeq" id="WP_308440442.1">
    <property type="nucleotide sequence ID" value="NZ_BOPG01000009.1"/>
</dbReference>
<sequence length="218" mass="23149">MRQALPEDESLAGLLGGRRGAVDATLPGVGYVIAWVIAERFAPGSTAIAVGCAAALAVGVAVSIVRLRRGSAPRAVVLGLLGVAVAAVIALHTGRAVDFFLVQVLSNAASALAWAASILIRWPFLGVIVGLVLGQRTRWRRDPALLRAYMRASWVWVGQYLVRLAVFVPLYMADQVVALGAARVVLSWPLVALCLAASWWVLRRSLPPDHPGLRHPSG</sequence>
<protein>
    <recommendedName>
        <fullName evidence="4">DUF3159 domain-containing protein</fullName>
    </recommendedName>
</protein>
<feature type="transmembrane region" description="Helical" evidence="1">
    <location>
        <begin position="44"/>
        <end position="65"/>
    </location>
</feature>
<feature type="transmembrane region" description="Helical" evidence="1">
    <location>
        <begin position="154"/>
        <end position="173"/>
    </location>
</feature>
<evidence type="ECO:0008006" key="4">
    <source>
        <dbReference type="Google" id="ProtNLM"/>
    </source>
</evidence>
<feature type="transmembrane region" description="Helical" evidence="1">
    <location>
        <begin position="111"/>
        <end position="133"/>
    </location>
</feature>
<dbReference type="Proteomes" id="UP000612585">
    <property type="component" value="Unassembled WGS sequence"/>
</dbReference>
<keyword evidence="1" id="KW-1133">Transmembrane helix</keyword>
<feature type="transmembrane region" description="Helical" evidence="1">
    <location>
        <begin position="72"/>
        <end position="91"/>
    </location>
</feature>
<evidence type="ECO:0000256" key="1">
    <source>
        <dbReference type="SAM" id="Phobius"/>
    </source>
</evidence>
<evidence type="ECO:0000313" key="3">
    <source>
        <dbReference type="Proteomes" id="UP000612585"/>
    </source>
</evidence>
<keyword evidence="1" id="KW-0812">Transmembrane</keyword>
<accession>A0A8J3YXT6</accession>
<dbReference type="EMBL" id="BOPG01000009">
    <property type="protein sequence ID" value="GIJ53974.1"/>
    <property type="molecule type" value="Genomic_DNA"/>
</dbReference>
<comment type="caution">
    <text evidence="2">The sequence shown here is derived from an EMBL/GenBank/DDBJ whole genome shotgun (WGS) entry which is preliminary data.</text>
</comment>
<proteinExistence type="predicted"/>
<dbReference type="InterPro" id="IPR016566">
    <property type="entry name" value="UCP010219"/>
</dbReference>
<name>A0A8J3YXT6_9ACTN</name>
<dbReference type="Pfam" id="PF11361">
    <property type="entry name" value="DUF3159"/>
    <property type="match status" value="1"/>
</dbReference>
<dbReference type="AlphaFoldDB" id="A0A8J3YXT6"/>
<gene>
    <name evidence="2" type="ORF">Vau01_014900</name>
</gene>
<keyword evidence="3" id="KW-1185">Reference proteome</keyword>
<feature type="transmembrane region" description="Helical" evidence="1">
    <location>
        <begin position="185"/>
        <end position="202"/>
    </location>
</feature>